<evidence type="ECO:0000313" key="1">
    <source>
        <dbReference type="EMBL" id="MBB5668679.1"/>
    </source>
</evidence>
<dbReference type="EMBL" id="JACIIQ010000001">
    <property type="protein sequence ID" value="MBB5668679.1"/>
    <property type="molecule type" value="Genomic_DNA"/>
</dbReference>
<dbReference type="AlphaFoldDB" id="A0AB73GTX7"/>
<comment type="caution">
    <text evidence="1">The sequence shown here is derived from an EMBL/GenBank/DDBJ whole genome shotgun (WGS) entry which is preliminary data.</text>
</comment>
<gene>
    <name evidence="1" type="ORF">FHR65_000188</name>
</gene>
<dbReference type="Proteomes" id="UP000528595">
    <property type="component" value="Unassembled WGS sequence"/>
</dbReference>
<name>A0AB73GTX7_9XANT</name>
<protein>
    <submittedName>
        <fullName evidence="1">Uncharacterized protein</fullName>
    </submittedName>
</protein>
<reference evidence="1" key="1">
    <citation type="submission" date="2020-08" db="EMBL/GenBank/DDBJ databases">
        <title>Studying the diversity of plant-associated saprophytic bacteria and their role in host health and plant-pathogen interactions.</title>
        <authorList>
            <person name="Potnis N."/>
        </authorList>
    </citation>
    <scope>NUCLEOTIDE SEQUENCE</scope>
    <source>
        <strain evidence="1">F21</strain>
    </source>
</reference>
<proteinExistence type="predicted"/>
<sequence length="31" mass="3237">MAGSRQLGAQELQRMPIPDMAHACLAVKAAA</sequence>
<accession>A0AB73GTX7</accession>
<organism evidence="1">
    <name type="scientific">Xanthomonas arboricola</name>
    <dbReference type="NCBI Taxonomy" id="56448"/>
    <lineage>
        <taxon>Bacteria</taxon>
        <taxon>Pseudomonadati</taxon>
        <taxon>Pseudomonadota</taxon>
        <taxon>Gammaproteobacteria</taxon>
        <taxon>Lysobacterales</taxon>
        <taxon>Lysobacteraceae</taxon>
        <taxon>Xanthomonas</taxon>
    </lineage>
</organism>